<dbReference type="AlphaFoldDB" id="A0A495J9W5"/>
<reference evidence="3 4" key="1">
    <citation type="submission" date="2018-10" db="EMBL/GenBank/DDBJ databases">
        <title>Genomic Encyclopedia of Archaeal and Bacterial Type Strains, Phase II (KMG-II): from individual species to whole genera.</title>
        <authorList>
            <person name="Goeker M."/>
        </authorList>
    </citation>
    <scope>NUCLEOTIDE SEQUENCE [LARGE SCALE GENOMIC DNA]</scope>
    <source>
        <strain evidence="3 4">DSM 18602</strain>
    </source>
</reference>
<evidence type="ECO:0000256" key="1">
    <source>
        <dbReference type="SAM" id="SignalP"/>
    </source>
</evidence>
<organism evidence="3 4">
    <name type="scientific">Mucilaginibacter gracilis</name>
    <dbReference type="NCBI Taxonomy" id="423350"/>
    <lineage>
        <taxon>Bacteria</taxon>
        <taxon>Pseudomonadati</taxon>
        <taxon>Bacteroidota</taxon>
        <taxon>Sphingobacteriia</taxon>
        <taxon>Sphingobacteriales</taxon>
        <taxon>Sphingobacteriaceae</taxon>
        <taxon>Mucilaginibacter</taxon>
    </lineage>
</organism>
<comment type="caution">
    <text evidence="3">The sequence shown here is derived from an EMBL/GenBank/DDBJ whole genome shotgun (WGS) entry which is preliminary data.</text>
</comment>
<dbReference type="RefSeq" id="WP_121201641.1">
    <property type="nucleotide sequence ID" value="NZ_RBKU01000001.1"/>
</dbReference>
<keyword evidence="4" id="KW-1185">Reference proteome</keyword>
<accession>A0A495J9W5</accession>
<sequence>MNKLFLSAGSIMMLLVITCACKKNSSSTDSTDSSSIAVVTNVGANVPDVYKKIYGATDIYIDGDYVVIKAKNLPDHKSPYYQNTKWASTMYEAYNGTNPLWSQNPNTIAENDATYKIPLHPAVATTHASTPLGSMGVAVNGVAIFNQYAAMRAPLTNEVNGFDQYGGHPQQSGVYHYHAEPYYLTTKKGKDALLGFLLDGFPVYGPSEGGKTITNADLDVYHGHTTVTADYPNGIYHYHVTSADPYINGNGFYGTPGTISQ</sequence>
<keyword evidence="1" id="KW-0732">Signal</keyword>
<feature type="signal peptide" evidence="1">
    <location>
        <begin position="1"/>
        <end position="22"/>
    </location>
</feature>
<evidence type="ECO:0000259" key="2">
    <source>
        <dbReference type="Pfam" id="PF14240"/>
    </source>
</evidence>
<feature type="chain" id="PRO_5019735451" evidence="1">
    <location>
        <begin position="23"/>
        <end position="261"/>
    </location>
</feature>
<gene>
    <name evidence="3" type="ORF">BDD43_5874</name>
</gene>
<proteinExistence type="predicted"/>
<evidence type="ECO:0000313" key="3">
    <source>
        <dbReference type="EMBL" id="RKR85603.1"/>
    </source>
</evidence>
<dbReference type="Pfam" id="PF14240">
    <property type="entry name" value="YHYH"/>
    <property type="match status" value="2"/>
</dbReference>
<feature type="domain" description="YHYH" evidence="2">
    <location>
        <begin position="215"/>
        <end position="248"/>
    </location>
</feature>
<feature type="domain" description="YHYH" evidence="2">
    <location>
        <begin position="114"/>
        <end position="207"/>
    </location>
</feature>
<dbReference type="PANTHER" id="PTHR30289">
    <property type="entry name" value="UNCHARACTERIZED PROTEIN YBCL-RELATED"/>
    <property type="match status" value="1"/>
</dbReference>
<protein>
    <submittedName>
        <fullName evidence="3">YHYH protein</fullName>
    </submittedName>
</protein>
<dbReference type="Proteomes" id="UP000268007">
    <property type="component" value="Unassembled WGS sequence"/>
</dbReference>
<dbReference type="PANTHER" id="PTHR30289:SF8">
    <property type="entry name" value="YHYH DOMAIN-CONTAINING PROTEIN"/>
    <property type="match status" value="1"/>
</dbReference>
<dbReference type="PROSITE" id="PS51257">
    <property type="entry name" value="PROKAR_LIPOPROTEIN"/>
    <property type="match status" value="1"/>
</dbReference>
<dbReference type="EMBL" id="RBKU01000001">
    <property type="protein sequence ID" value="RKR85603.1"/>
    <property type="molecule type" value="Genomic_DNA"/>
</dbReference>
<evidence type="ECO:0000313" key="4">
    <source>
        <dbReference type="Proteomes" id="UP000268007"/>
    </source>
</evidence>
<dbReference type="OrthoDB" id="665834at2"/>
<dbReference type="InterPro" id="IPR025924">
    <property type="entry name" value="YHYH_dom"/>
</dbReference>
<name>A0A495J9W5_9SPHI</name>